<dbReference type="InterPro" id="IPR036898">
    <property type="entry name" value="RNA_pol_Rpb7-like_N_sf"/>
</dbReference>
<dbReference type="InterPro" id="IPR012340">
    <property type="entry name" value="NA-bd_OB-fold"/>
</dbReference>
<accession>A0A0G4G4X8</accession>
<dbReference type="GO" id="GO:0003727">
    <property type="term" value="F:single-stranded RNA binding"/>
    <property type="evidence" value="ECO:0007669"/>
    <property type="project" value="TreeGrafter"/>
</dbReference>
<keyword evidence="3" id="KW-0804">Transcription</keyword>
<feature type="domain" description="RNA polymerase Rpb7-like N-terminal" evidence="5">
    <location>
        <begin position="9"/>
        <end position="64"/>
    </location>
</feature>
<keyword evidence="2" id="KW-0240">DNA-directed RNA polymerase</keyword>
<name>A0A0G4G4X8_9ALVE</name>
<dbReference type="GO" id="GO:0031369">
    <property type="term" value="F:translation initiation factor binding"/>
    <property type="evidence" value="ECO:0007669"/>
    <property type="project" value="TreeGrafter"/>
</dbReference>
<evidence type="ECO:0000259" key="5">
    <source>
        <dbReference type="Pfam" id="PF03876"/>
    </source>
</evidence>
<dbReference type="InterPro" id="IPR005576">
    <property type="entry name" value="Rpb7-like_N"/>
</dbReference>
<dbReference type="Gene3D" id="3.30.1490.120">
    <property type="entry name" value="RNA polymerase Rpb7-like, N-terminal domain"/>
    <property type="match status" value="1"/>
</dbReference>
<evidence type="ECO:0000256" key="4">
    <source>
        <dbReference type="SAM" id="MobiDB-lite"/>
    </source>
</evidence>
<dbReference type="SUPFAM" id="SSF88798">
    <property type="entry name" value="N-terminal, heterodimerisation domain of RBP7 (RpoE)"/>
    <property type="match status" value="1"/>
</dbReference>
<dbReference type="PANTHER" id="PTHR12709:SF4">
    <property type="entry name" value="DNA-DIRECTED RNA POLYMERASE II SUBUNIT RPB7"/>
    <property type="match status" value="1"/>
</dbReference>
<protein>
    <recommendedName>
        <fullName evidence="5">RNA polymerase Rpb7-like N-terminal domain-containing protein</fullName>
    </recommendedName>
</protein>
<proteinExistence type="predicted"/>
<dbReference type="GO" id="GO:0060213">
    <property type="term" value="P:positive regulation of nuclear-transcribed mRNA poly(A) tail shortening"/>
    <property type="evidence" value="ECO:0007669"/>
    <property type="project" value="TreeGrafter"/>
</dbReference>
<dbReference type="AlphaFoldDB" id="A0A0G4G4X8"/>
<dbReference type="SUPFAM" id="SSF50249">
    <property type="entry name" value="Nucleic acid-binding proteins"/>
    <property type="match status" value="1"/>
</dbReference>
<gene>
    <name evidence="6" type="ORF">Cvel_4163</name>
</gene>
<sequence>MFLLVDQFRNVSISPQFLGPQFRVYVENRLREEVEGTMSLEWGQIISVAKVLHTDKARCQDGSGKIIVPTQFTALTFRPYKGEVLDARVESVCEQGFFAYAGALRIFVSETSYGAGWKLDEPGASRCVHDEMGLEIKQGGSVRIRVIGFQADLNGMFAIGSIDAHGAEALRLGPQEDDEEDDPMNGDVDDDN</sequence>
<organism evidence="6">
    <name type="scientific">Chromera velia CCMP2878</name>
    <dbReference type="NCBI Taxonomy" id="1169474"/>
    <lineage>
        <taxon>Eukaryota</taxon>
        <taxon>Sar</taxon>
        <taxon>Alveolata</taxon>
        <taxon>Colpodellida</taxon>
        <taxon>Chromeraceae</taxon>
        <taxon>Chromera</taxon>
    </lineage>
</organism>
<evidence type="ECO:0000256" key="1">
    <source>
        <dbReference type="ARBA" id="ARBA00004123"/>
    </source>
</evidence>
<feature type="region of interest" description="Disordered" evidence="4">
    <location>
        <begin position="171"/>
        <end position="192"/>
    </location>
</feature>
<dbReference type="Gene3D" id="2.40.50.140">
    <property type="entry name" value="Nucleic acid-binding proteins"/>
    <property type="match status" value="1"/>
</dbReference>
<dbReference type="GO" id="GO:0005665">
    <property type="term" value="C:RNA polymerase II, core complex"/>
    <property type="evidence" value="ECO:0007669"/>
    <property type="project" value="TreeGrafter"/>
</dbReference>
<dbReference type="GO" id="GO:0006367">
    <property type="term" value="P:transcription initiation at RNA polymerase II promoter"/>
    <property type="evidence" value="ECO:0007669"/>
    <property type="project" value="TreeGrafter"/>
</dbReference>
<reference evidence="6" key="1">
    <citation type="submission" date="2014-11" db="EMBL/GenBank/DDBJ databases">
        <authorList>
            <person name="Otto D Thomas"/>
            <person name="Naeem Raeece"/>
        </authorList>
    </citation>
    <scope>NUCLEOTIDE SEQUENCE</scope>
</reference>
<dbReference type="PANTHER" id="PTHR12709">
    <property type="entry name" value="DNA-DIRECTED RNA POLYMERASE II, III"/>
    <property type="match status" value="1"/>
</dbReference>
<dbReference type="PhylomeDB" id="A0A0G4G4X8"/>
<dbReference type="Pfam" id="PF03876">
    <property type="entry name" value="SHS2_Rpb7-N"/>
    <property type="match status" value="1"/>
</dbReference>
<dbReference type="GO" id="GO:0003697">
    <property type="term" value="F:single-stranded DNA binding"/>
    <property type="evidence" value="ECO:0007669"/>
    <property type="project" value="TreeGrafter"/>
</dbReference>
<evidence type="ECO:0000256" key="2">
    <source>
        <dbReference type="ARBA" id="ARBA00022478"/>
    </source>
</evidence>
<dbReference type="InterPro" id="IPR045113">
    <property type="entry name" value="Rpb7-like"/>
</dbReference>
<evidence type="ECO:0000313" key="6">
    <source>
        <dbReference type="EMBL" id="CEM23252.1"/>
    </source>
</evidence>
<evidence type="ECO:0000256" key="3">
    <source>
        <dbReference type="ARBA" id="ARBA00023163"/>
    </source>
</evidence>
<feature type="compositionally biased region" description="Acidic residues" evidence="4">
    <location>
        <begin position="175"/>
        <end position="192"/>
    </location>
</feature>
<dbReference type="EMBL" id="CDMZ01000882">
    <property type="protein sequence ID" value="CEM23252.1"/>
    <property type="molecule type" value="Genomic_DNA"/>
</dbReference>
<dbReference type="VEuPathDB" id="CryptoDB:Cvel_4163"/>
<comment type="subcellular location">
    <subcellularLocation>
        <location evidence="1">Nucleus</location>
    </subcellularLocation>
</comment>
<dbReference type="GO" id="GO:0000932">
    <property type="term" value="C:P-body"/>
    <property type="evidence" value="ECO:0007669"/>
    <property type="project" value="TreeGrafter"/>
</dbReference>
<dbReference type="GO" id="GO:0045948">
    <property type="term" value="P:positive regulation of translational initiation"/>
    <property type="evidence" value="ECO:0007669"/>
    <property type="project" value="TreeGrafter"/>
</dbReference>